<dbReference type="Proteomes" id="UP000651452">
    <property type="component" value="Unassembled WGS sequence"/>
</dbReference>
<evidence type="ECO:0000256" key="1">
    <source>
        <dbReference type="ARBA" id="ARBA00020658"/>
    </source>
</evidence>
<dbReference type="Gene3D" id="3.90.230.10">
    <property type="entry name" value="Creatinase/methionine aminopeptidase superfamily"/>
    <property type="match status" value="1"/>
</dbReference>
<dbReference type="EMBL" id="RZGK01000010">
    <property type="protein sequence ID" value="KAF9695872.1"/>
    <property type="molecule type" value="Genomic_DNA"/>
</dbReference>
<dbReference type="InterPro" id="IPR036005">
    <property type="entry name" value="Creatinase/aminopeptidase-like"/>
</dbReference>
<evidence type="ECO:0000259" key="3">
    <source>
        <dbReference type="Pfam" id="PF01321"/>
    </source>
</evidence>
<dbReference type="AlphaFoldDB" id="A0A8H7MJI4"/>
<dbReference type="SUPFAM" id="SSF53092">
    <property type="entry name" value="Creatinase/prolidase N-terminal domain"/>
    <property type="match status" value="1"/>
</dbReference>
<dbReference type="InterPro" id="IPR050659">
    <property type="entry name" value="Peptidase_M24B"/>
</dbReference>
<dbReference type="Pfam" id="PF01321">
    <property type="entry name" value="Creatinase_N"/>
    <property type="match status" value="1"/>
</dbReference>
<sequence>MANLVQNSVVLESRLDPHAIHDSALSTLNWHTGRDDLADAQDMALLDQASDSIEIDMKAVRAYRLSQTREQMASHNIDACLFGDPINIRYATGARNMQICTARMNTARYLLLTANCSILFDFHGCAHLAAGLETIDEIRVAKTVSHQCAGHKLEERERTWTAEMAELIISLVGKNATIGLERLNANVAINFKSYGFTIVDAQKPIELARCIKSPEELKCVIASLRATESAVKKLNAAIRPGITENALWSILHQSIIEDNGEYPETRLLTAGPRTCPWFQETSPYTIQENELIALDTDVVGCHGYYCDFSRTFHAGPDAPSAAQKELYRTAHSQIVHNIAVLRPGMSFREFADSAWDIPEEYRRNRYILLAHGCGMACEYPYLYHKEDFEEAGYDGVIEAGMVLCVESYIGADGGKEGVKLEQEVLITETGVELLSEFPFERRLLE</sequence>
<dbReference type="Gene3D" id="3.40.350.10">
    <property type="entry name" value="Creatinase/prolidase N-terminal domain"/>
    <property type="match status" value="1"/>
</dbReference>
<evidence type="ECO:0000313" key="5">
    <source>
        <dbReference type="Proteomes" id="UP000651452"/>
    </source>
</evidence>
<reference evidence="4" key="2">
    <citation type="submission" date="2020-09" db="EMBL/GenBank/DDBJ databases">
        <title>Reference genome assembly for Australian Ascochyta lentis isolate Al4.</title>
        <authorList>
            <person name="Lee R.C."/>
            <person name="Farfan-Caceres L.M."/>
            <person name="Debler J.W."/>
            <person name="Williams A.H."/>
            <person name="Henares B.M."/>
        </authorList>
    </citation>
    <scope>NUCLEOTIDE SEQUENCE</scope>
    <source>
        <strain evidence="4">Al4</strain>
    </source>
</reference>
<dbReference type="InterPro" id="IPR029149">
    <property type="entry name" value="Creatin/AminoP/Spt16_N"/>
</dbReference>
<feature type="domain" description="Peptidase M24" evidence="2">
    <location>
        <begin position="222"/>
        <end position="428"/>
    </location>
</feature>
<reference evidence="4" key="1">
    <citation type="submission" date="2018-12" db="EMBL/GenBank/DDBJ databases">
        <authorList>
            <person name="Syme R.A."/>
            <person name="Farfan-Caceres L."/>
            <person name="Lichtenzveig J."/>
        </authorList>
    </citation>
    <scope>NUCLEOTIDE SEQUENCE</scope>
    <source>
        <strain evidence="4">Al4</strain>
    </source>
</reference>
<dbReference type="Pfam" id="PF00557">
    <property type="entry name" value="Peptidase_M24"/>
    <property type="match status" value="1"/>
</dbReference>
<keyword evidence="5" id="KW-1185">Reference proteome</keyword>
<accession>A0A8H7MJI4</accession>
<evidence type="ECO:0000259" key="2">
    <source>
        <dbReference type="Pfam" id="PF00557"/>
    </source>
</evidence>
<comment type="caution">
    <text evidence="4">The sequence shown here is derived from an EMBL/GenBank/DDBJ whole genome shotgun (WGS) entry which is preliminary data.</text>
</comment>
<evidence type="ECO:0000313" key="4">
    <source>
        <dbReference type="EMBL" id="KAF9695872.1"/>
    </source>
</evidence>
<dbReference type="CDD" id="cd01066">
    <property type="entry name" value="APP_MetAP"/>
    <property type="match status" value="1"/>
</dbReference>
<feature type="domain" description="Creatinase N-terminal" evidence="3">
    <location>
        <begin position="64"/>
        <end position="210"/>
    </location>
</feature>
<dbReference type="InterPro" id="IPR000994">
    <property type="entry name" value="Pept_M24"/>
</dbReference>
<organism evidence="4 5">
    <name type="scientific">Ascochyta lentis</name>
    <dbReference type="NCBI Taxonomy" id="205686"/>
    <lineage>
        <taxon>Eukaryota</taxon>
        <taxon>Fungi</taxon>
        <taxon>Dikarya</taxon>
        <taxon>Ascomycota</taxon>
        <taxon>Pezizomycotina</taxon>
        <taxon>Dothideomycetes</taxon>
        <taxon>Pleosporomycetidae</taxon>
        <taxon>Pleosporales</taxon>
        <taxon>Pleosporineae</taxon>
        <taxon>Didymellaceae</taxon>
        <taxon>Ascochyta</taxon>
    </lineage>
</organism>
<protein>
    <recommendedName>
        <fullName evidence="1">Probable Xaa-Pro aminopeptidase P</fullName>
    </recommendedName>
</protein>
<name>A0A8H7MJI4_9PLEO</name>
<gene>
    <name evidence="4" type="ORF">EKO04_005817</name>
</gene>
<dbReference type="OrthoDB" id="9995434at2759"/>
<proteinExistence type="predicted"/>
<dbReference type="PANTHER" id="PTHR46112">
    <property type="entry name" value="AMINOPEPTIDASE"/>
    <property type="match status" value="1"/>
</dbReference>
<dbReference type="SUPFAM" id="SSF55920">
    <property type="entry name" value="Creatinase/aminopeptidase"/>
    <property type="match status" value="1"/>
</dbReference>
<dbReference type="InterPro" id="IPR000587">
    <property type="entry name" value="Creatinase_N"/>
</dbReference>
<dbReference type="PANTHER" id="PTHR46112:SF2">
    <property type="entry name" value="XAA-PRO AMINOPEPTIDASE P-RELATED"/>
    <property type="match status" value="1"/>
</dbReference>